<accession>A0A9P3GB27</accession>
<organism evidence="2 3">
    <name type="scientific">Phanerochaete sordida</name>
    <dbReference type="NCBI Taxonomy" id="48140"/>
    <lineage>
        <taxon>Eukaryota</taxon>
        <taxon>Fungi</taxon>
        <taxon>Dikarya</taxon>
        <taxon>Basidiomycota</taxon>
        <taxon>Agaricomycotina</taxon>
        <taxon>Agaricomycetes</taxon>
        <taxon>Polyporales</taxon>
        <taxon>Phanerochaetaceae</taxon>
        <taxon>Phanerochaete</taxon>
    </lineage>
</organism>
<dbReference type="OrthoDB" id="3267993at2759"/>
<evidence type="ECO:0000313" key="3">
    <source>
        <dbReference type="Proteomes" id="UP000703269"/>
    </source>
</evidence>
<evidence type="ECO:0000256" key="1">
    <source>
        <dbReference type="SAM" id="MobiDB-lite"/>
    </source>
</evidence>
<evidence type="ECO:0000313" key="2">
    <source>
        <dbReference type="EMBL" id="GJE92497.1"/>
    </source>
</evidence>
<comment type="caution">
    <text evidence="2">The sequence shown here is derived from an EMBL/GenBank/DDBJ whole genome shotgun (WGS) entry which is preliminary data.</text>
</comment>
<proteinExistence type="predicted"/>
<name>A0A9P3GB27_9APHY</name>
<keyword evidence="3" id="KW-1185">Reference proteome</keyword>
<sequence>MSTKSGSSRSSSSSASSAIAPNSLVALPSLASSLSSLPMARSMDGIALHPSSMSAQRAAESEAKLKKVLSKSAASNHPPSAYMAPSPTTATAYSPDSPALTMRKPLKQKISV</sequence>
<protein>
    <submittedName>
        <fullName evidence="2">Uncharacterized protein</fullName>
    </submittedName>
</protein>
<feature type="region of interest" description="Disordered" evidence="1">
    <location>
        <begin position="51"/>
        <end position="112"/>
    </location>
</feature>
<dbReference type="EMBL" id="BPQB01000026">
    <property type="protein sequence ID" value="GJE92497.1"/>
    <property type="molecule type" value="Genomic_DNA"/>
</dbReference>
<reference evidence="2 3" key="1">
    <citation type="submission" date="2021-08" db="EMBL/GenBank/DDBJ databases">
        <title>Draft Genome Sequence of Phanerochaete sordida strain YK-624.</title>
        <authorList>
            <person name="Mori T."/>
            <person name="Dohra H."/>
            <person name="Suzuki T."/>
            <person name="Kawagishi H."/>
            <person name="Hirai H."/>
        </authorList>
    </citation>
    <scope>NUCLEOTIDE SEQUENCE [LARGE SCALE GENOMIC DNA]</scope>
    <source>
        <strain evidence="2 3">YK-624</strain>
    </source>
</reference>
<gene>
    <name evidence="2" type="ORF">PsYK624_086510</name>
</gene>
<dbReference type="Proteomes" id="UP000703269">
    <property type="component" value="Unassembled WGS sequence"/>
</dbReference>
<dbReference type="AlphaFoldDB" id="A0A9P3GB27"/>